<feature type="domain" description="Aminoglycoside phosphotransferase" evidence="1">
    <location>
        <begin position="74"/>
        <end position="305"/>
    </location>
</feature>
<dbReference type="CDD" id="cd05155">
    <property type="entry name" value="APH_ChoK_like_1"/>
    <property type="match status" value="1"/>
</dbReference>
<evidence type="ECO:0000259" key="1">
    <source>
        <dbReference type="Pfam" id="PF01636"/>
    </source>
</evidence>
<evidence type="ECO:0000313" key="3">
    <source>
        <dbReference type="Proteomes" id="UP001316189"/>
    </source>
</evidence>
<dbReference type="Pfam" id="PF01636">
    <property type="entry name" value="APH"/>
    <property type="match status" value="1"/>
</dbReference>
<dbReference type="Gene3D" id="3.90.1200.10">
    <property type="match status" value="1"/>
</dbReference>
<reference evidence="2 3" key="1">
    <citation type="submission" date="2022-07" db="EMBL/GenBank/DDBJ databases">
        <title>Novel species in genus cellulomonas.</title>
        <authorList>
            <person name="Ye L."/>
        </authorList>
    </citation>
    <scope>NUCLEOTIDE SEQUENCE [LARGE SCALE GENOMIC DNA]</scope>
    <source>
        <strain evidence="3">zg-Y338</strain>
    </source>
</reference>
<organism evidence="2 3">
    <name type="scientific">Cellulomonas chengniuliangii</name>
    <dbReference type="NCBI Taxonomy" id="2968084"/>
    <lineage>
        <taxon>Bacteria</taxon>
        <taxon>Bacillati</taxon>
        <taxon>Actinomycetota</taxon>
        <taxon>Actinomycetes</taxon>
        <taxon>Micrococcales</taxon>
        <taxon>Cellulomonadaceae</taxon>
        <taxon>Cellulomonas</taxon>
    </lineage>
</organism>
<sequence length="345" mass="37573">MRRAVGLTRFAALTLLVPCLLPGNHVVSLRESHDHVRVSALPPEAADIPHPQVVTQLLREQAPHLADMPVQASHASGSSNWVFRVGDALAVRLPRSDDYVADLAKEVRWLPRLAPHLPVPVPDVVAVGQPSTTFPRPWAVVSWVPGELPLTLDGSQQELLAASLGGFLKSLHAVDTTDVPAGPEHWGYRRGEPVTETIDRWADHAAAALSDLFAPTGVREAWRRLRDVPAATQAACWVHTDLSEENLLARHDGQLAGVIDFGGVGVGDRSVDLLYAWSIFDAPARELLRPASGADDETWARARAWAFVGPGLLTISNYRHTMPSRAERLTSMVETIAAEVDIELR</sequence>
<dbReference type="PANTHER" id="PTHR21310">
    <property type="entry name" value="AMINOGLYCOSIDE PHOSPHOTRANSFERASE-RELATED-RELATED"/>
    <property type="match status" value="1"/>
</dbReference>
<accession>A0ABY5KX28</accession>
<dbReference type="Proteomes" id="UP001316189">
    <property type="component" value="Chromosome"/>
</dbReference>
<dbReference type="RefSeq" id="WP_256813591.1">
    <property type="nucleotide sequence ID" value="NZ_CP101988.1"/>
</dbReference>
<dbReference type="PANTHER" id="PTHR21310:SF42">
    <property type="entry name" value="BIFUNCTIONAL AAC_APH"/>
    <property type="match status" value="1"/>
</dbReference>
<dbReference type="Gene3D" id="3.30.200.20">
    <property type="entry name" value="Phosphorylase Kinase, domain 1"/>
    <property type="match status" value="1"/>
</dbReference>
<dbReference type="InterPro" id="IPR002575">
    <property type="entry name" value="Aminoglycoside_PTrfase"/>
</dbReference>
<dbReference type="InterPro" id="IPR051678">
    <property type="entry name" value="AGP_Transferase"/>
</dbReference>
<dbReference type="InterPro" id="IPR011009">
    <property type="entry name" value="Kinase-like_dom_sf"/>
</dbReference>
<name>A0ABY5KX28_9CELL</name>
<evidence type="ECO:0000313" key="2">
    <source>
        <dbReference type="EMBL" id="UUI74413.1"/>
    </source>
</evidence>
<gene>
    <name evidence="2" type="ORF">NP064_11445</name>
</gene>
<keyword evidence="3" id="KW-1185">Reference proteome</keyword>
<protein>
    <submittedName>
        <fullName evidence="2">Aminoglycoside phosphotransferase family protein</fullName>
    </submittedName>
</protein>
<proteinExistence type="predicted"/>
<dbReference type="SUPFAM" id="SSF56112">
    <property type="entry name" value="Protein kinase-like (PK-like)"/>
    <property type="match status" value="1"/>
</dbReference>
<dbReference type="EMBL" id="CP101988">
    <property type="protein sequence ID" value="UUI74413.1"/>
    <property type="molecule type" value="Genomic_DNA"/>
</dbReference>